<reference evidence="2 3" key="1">
    <citation type="submission" date="2019-12" db="EMBL/GenBank/DDBJ databases">
        <title>Whole genome shotgun sequence of Streptomyces libani subsp. libani NBRC 13452.</title>
        <authorList>
            <person name="Ichikawa N."/>
            <person name="Kimura A."/>
            <person name="Kitahashi Y."/>
            <person name="Komaki H."/>
            <person name="Tamura T."/>
        </authorList>
    </citation>
    <scope>NUCLEOTIDE SEQUENCE [LARGE SCALE GENOMIC DNA]</scope>
    <source>
        <strain evidence="2 3">NBRC 13452</strain>
    </source>
</reference>
<evidence type="ECO:0000256" key="1">
    <source>
        <dbReference type="SAM" id="MobiDB-lite"/>
    </source>
</evidence>
<comment type="caution">
    <text evidence="2">The sequence shown here is derived from an EMBL/GenBank/DDBJ whole genome shotgun (WGS) entry which is preliminary data.</text>
</comment>
<dbReference type="EMBL" id="BLIP01000003">
    <property type="protein sequence ID" value="GFE26888.1"/>
    <property type="molecule type" value="Genomic_DNA"/>
</dbReference>
<name>A0A640TTG1_STRNI</name>
<dbReference type="AlphaFoldDB" id="A0A640TTG1"/>
<proteinExistence type="predicted"/>
<feature type="region of interest" description="Disordered" evidence="1">
    <location>
        <begin position="30"/>
        <end position="95"/>
    </location>
</feature>
<dbReference type="Proteomes" id="UP000429552">
    <property type="component" value="Unassembled WGS sequence"/>
</dbReference>
<evidence type="ECO:0000313" key="3">
    <source>
        <dbReference type="Proteomes" id="UP000429552"/>
    </source>
</evidence>
<organism evidence="2 3">
    <name type="scientific">Streptomyces nigrescens</name>
    <dbReference type="NCBI Taxonomy" id="1920"/>
    <lineage>
        <taxon>Bacteria</taxon>
        <taxon>Bacillati</taxon>
        <taxon>Actinomycetota</taxon>
        <taxon>Actinomycetes</taxon>
        <taxon>Kitasatosporales</taxon>
        <taxon>Streptomycetaceae</taxon>
        <taxon>Streptomyces</taxon>
    </lineage>
</organism>
<protein>
    <submittedName>
        <fullName evidence="2">Uncharacterized protein</fullName>
    </submittedName>
</protein>
<evidence type="ECO:0000313" key="2">
    <source>
        <dbReference type="EMBL" id="GFE26888.1"/>
    </source>
</evidence>
<gene>
    <name evidence="2" type="ORF">Sliba_73410</name>
</gene>
<sequence length="139" mass="15342">MSNSSSGRISSVRIVALTLRRSQHVREWGSGIGETRADRAPRHIPARSFDARHSSRPGGTSSRLPGGDVRRRHPAARNAAPVRHQYVQPDGGRFPRRWHGSSRVLSRCFRAGVVGHSPALWQFLDFTGRPGSCRSGVLE</sequence>
<accession>A0A640TTG1</accession>